<evidence type="ECO:0000259" key="7">
    <source>
        <dbReference type="SMART" id="SM00082"/>
    </source>
</evidence>
<feature type="signal peptide" evidence="6">
    <location>
        <begin position="1"/>
        <end position="25"/>
    </location>
</feature>
<dbReference type="InterPro" id="IPR001611">
    <property type="entry name" value="Leu-rich_rpt"/>
</dbReference>
<dbReference type="InterPro" id="IPR003591">
    <property type="entry name" value="Leu-rich_rpt_typical-subtyp"/>
</dbReference>
<keyword evidence="9" id="KW-1185">Reference proteome</keyword>
<dbReference type="PROSITE" id="PS51450">
    <property type="entry name" value="LRR"/>
    <property type="match status" value="2"/>
</dbReference>
<feature type="region of interest" description="Disordered" evidence="4">
    <location>
        <begin position="102"/>
        <end position="125"/>
    </location>
</feature>
<dbReference type="GO" id="GO:0071944">
    <property type="term" value="C:cell periphery"/>
    <property type="evidence" value="ECO:0007669"/>
    <property type="project" value="UniProtKB-ARBA"/>
</dbReference>
<dbReference type="Pfam" id="PF13855">
    <property type="entry name" value="LRR_8"/>
    <property type="match status" value="3"/>
</dbReference>
<dbReference type="EMBL" id="JAPTSV010000005">
    <property type="protein sequence ID" value="KAJ1527603.1"/>
    <property type="molecule type" value="Genomic_DNA"/>
</dbReference>
<dbReference type="PANTHER" id="PTHR45712">
    <property type="entry name" value="AGAP008170-PA"/>
    <property type="match status" value="1"/>
</dbReference>
<dbReference type="PANTHER" id="PTHR45712:SF22">
    <property type="entry name" value="INSULIN-LIKE GROWTH FACTOR-BINDING PROTEIN COMPLEX ACID LABILE SUBUNIT"/>
    <property type="match status" value="1"/>
</dbReference>
<keyword evidence="5" id="KW-0812">Transmembrane</keyword>
<evidence type="ECO:0000256" key="2">
    <source>
        <dbReference type="ARBA" id="ARBA00022729"/>
    </source>
</evidence>
<dbReference type="InterPro" id="IPR032675">
    <property type="entry name" value="LRR_dom_sf"/>
</dbReference>
<keyword evidence="5" id="KW-0472">Membrane</keyword>
<dbReference type="SMART" id="SM00082">
    <property type="entry name" value="LRRCT"/>
    <property type="match status" value="1"/>
</dbReference>
<dbReference type="Proteomes" id="UP001075354">
    <property type="component" value="Chromosome 5"/>
</dbReference>
<keyword evidence="3" id="KW-0677">Repeat</keyword>
<dbReference type="Pfam" id="PF13516">
    <property type="entry name" value="LRR_6"/>
    <property type="match status" value="1"/>
</dbReference>
<evidence type="ECO:0000313" key="8">
    <source>
        <dbReference type="EMBL" id="KAJ1527603.1"/>
    </source>
</evidence>
<keyword evidence="1" id="KW-0433">Leucine-rich repeat</keyword>
<feature type="compositionally biased region" description="Low complexity" evidence="4">
    <location>
        <begin position="40"/>
        <end position="55"/>
    </location>
</feature>
<sequence>MAHHGWTRALLTAALLLLAVHQGQGQDAVKVTGAAVGRGPAAPSSPATTTATAAPTPTPQHQQDDLGRRLQRLQEQRRLCARCDCFALRRDDGNATVRIPLDENLDDVEPTAPARAHPPPSDKQRPSLTAVLFCTGAQVLVINCTSRLLAEELPRWSWPARLSLGEAVAAETWAEFRGGDLSGVARLPHLPFRLTRLSLADNRLRTVAARAFANLAALRDLDLSHNLIADVPHDAFLGMSSLQRLNLSRNSLSSRPLSADLFKELGQLTRVSLSHNKLTGDINGDTLPWSGSIRELDLSYNELTGVSAGAWRRLPSIQALDLSHNKLQSLTPDAFSELRSLERLDLSWNALTTLRPGSLSGLGALRALDMSHNGLTGAGGGSPFAPLAGLASLDLSWNALSGGSLPVLSALPDALRALDLSHNPLGRDGGGLEGQRDGGVPLPAALQDLSLAGCGLQDLDVRAWGGLRGVRALQLSGNDISVLTDVAHLDALRVLNVSRNSLTRFPTVLLPALAVLDVSHNQLERAPAPLAPRLAALLLDDNPMEELRLAAAPPTLALLSVQNMSHLRAVPAGAVRLAAAGSGGNSSEAPACLSVLLRHNPALREVHEDAFHGVRLCRLDLSHNALQSLSPKLTNWSSAELGAPDLQGNPWACTCALQWVLDTVVRGLYGRRPELLDDLRCASPGPVAGRRLVHWFNHTGRALCDGELADMRAAGMVTFRMPLATLAVVVAAGAGAIALVLVGILVHRRYAVKRRARNRRF</sequence>
<comment type="caution">
    <text evidence="8">The sequence shown here is derived from an EMBL/GenBank/DDBJ whole genome shotgun (WGS) entry which is preliminary data.</text>
</comment>
<evidence type="ECO:0000256" key="3">
    <source>
        <dbReference type="ARBA" id="ARBA00022737"/>
    </source>
</evidence>
<dbReference type="AlphaFoldDB" id="A0AAV7XUN2"/>
<feature type="region of interest" description="Disordered" evidence="4">
    <location>
        <begin position="36"/>
        <end position="66"/>
    </location>
</feature>
<evidence type="ECO:0000313" key="9">
    <source>
        <dbReference type="Proteomes" id="UP001075354"/>
    </source>
</evidence>
<evidence type="ECO:0000256" key="5">
    <source>
        <dbReference type="SAM" id="Phobius"/>
    </source>
</evidence>
<feature type="domain" description="LRRCT" evidence="7">
    <location>
        <begin position="649"/>
        <end position="705"/>
    </location>
</feature>
<evidence type="ECO:0000256" key="4">
    <source>
        <dbReference type="SAM" id="MobiDB-lite"/>
    </source>
</evidence>
<accession>A0AAV7XUN2</accession>
<dbReference type="SUPFAM" id="SSF52058">
    <property type="entry name" value="L domain-like"/>
    <property type="match status" value="1"/>
</dbReference>
<dbReference type="SMART" id="SM00369">
    <property type="entry name" value="LRR_TYP"/>
    <property type="match status" value="12"/>
</dbReference>
<reference evidence="8" key="1">
    <citation type="submission" date="2022-12" db="EMBL/GenBank/DDBJ databases">
        <title>Chromosome-level genome assembly of the bean flower thrips Megalurothrips usitatus.</title>
        <authorList>
            <person name="Ma L."/>
            <person name="Liu Q."/>
            <person name="Li H."/>
            <person name="Cai W."/>
        </authorList>
    </citation>
    <scope>NUCLEOTIDE SEQUENCE</scope>
    <source>
        <strain evidence="8">Cailab_2022a</strain>
    </source>
</reference>
<organism evidence="8 9">
    <name type="scientific">Megalurothrips usitatus</name>
    <name type="common">bean blossom thrips</name>
    <dbReference type="NCBI Taxonomy" id="439358"/>
    <lineage>
        <taxon>Eukaryota</taxon>
        <taxon>Metazoa</taxon>
        <taxon>Ecdysozoa</taxon>
        <taxon>Arthropoda</taxon>
        <taxon>Hexapoda</taxon>
        <taxon>Insecta</taxon>
        <taxon>Pterygota</taxon>
        <taxon>Neoptera</taxon>
        <taxon>Paraneoptera</taxon>
        <taxon>Thysanoptera</taxon>
        <taxon>Terebrantia</taxon>
        <taxon>Thripoidea</taxon>
        <taxon>Thripidae</taxon>
        <taxon>Megalurothrips</taxon>
    </lineage>
</organism>
<feature type="chain" id="PRO_5043843580" description="LRRCT domain-containing protein" evidence="6">
    <location>
        <begin position="26"/>
        <end position="761"/>
    </location>
</feature>
<feature type="transmembrane region" description="Helical" evidence="5">
    <location>
        <begin position="723"/>
        <end position="746"/>
    </location>
</feature>
<protein>
    <recommendedName>
        <fullName evidence="7">LRRCT domain-containing protein</fullName>
    </recommendedName>
</protein>
<proteinExistence type="predicted"/>
<dbReference type="InterPro" id="IPR000483">
    <property type="entry name" value="Cys-rich_flank_reg_C"/>
</dbReference>
<dbReference type="InterPro" id="IPR050333">
    <property type="entry name" value="SLRP"/>
</dbReference>
<evidence type="ECO:0000256" key="1">
    <source>
        <dbReference type="ARBA" id="ARBA00022614"/>
    </source>
</evidence>
<gene>
    <name evidence="8" type="ORF">ONE63_007566</name>
</gene>
<name>A0AAV7XUN2_9NEOP</name>
<keyword evidence="5" id="KW-1133">Transmembrane helix</keyword>
<dbReference type="SMART" id="SM00364">
    <property type="entry name" value="LRR_BAC"/>
    <property type="match status" value="6"/>
</dbReference>
<dbReference type="Gene3D" id="3.80.10.10">
    <property type="entry name" value="Ribonuclease Inhibitor"/>
    <property type="match status" value="4"/>
</dbReference>
<dbReference type="PRINTS" id="PR00019">
    <property type="entry name" value="LEURICHRPT"/>
</dbReference>
<keyword evidence="2 6" id="KW-0732">Signal</keyword>
<evidence type="ECO:0000256" key="6">
    <source>
        <dbReference type="SAM" id="SignalP"/>
    </source>
</evidence>